<keyword evidence="4 9" id="KW-1133">Transmembrane helix</keyword>
<evidence type="ECO:0000256" key="10">
    <source>
        <dbReference type="SAM" id="SignalP"/>
    </source>
</evidence>
<dbReference type="InterPro" id="IPR036116">
    <property type="entry name" value="FN3_sf"/>
</dbReference>
<dbReference type="Ensembl" id="ENSSAUT00010041236.1">
    <property type="protein sequence ID" value="ENSSAUP00010039109.1"/>
    <property type="gene ID" value="ENSSAUG00010016497.1"/>
</dbReference>
<dbReference type="AlphaFoldDB" id="A0A671WJ31"/>
<dbReference type="GeneTree" id="ENSGT00940000156569"/>
<dbReference type="Proteomes" id="UP000472265">
    <property type="component" value="Chromosome 23"/>
</dbReference>
<feature type="compositionally biased region" description="Polar residues" evidence="8">
    <location>
        <begin position="620"/>
        <end position="629"/>
    </location>
</feature>
<dbReference type="OMA" id="WHTKEDF"/>
<feature type="compositionally biased region" description="Basic and acidic residues" evidence="8">
    <location>
        <begin position="632"/>
        <end position="644"/>
    </location>
</feature>
<keyword evidence="5 9" id="KW-0472">Membrane</keyword>
<keyword evidence="2 9" id="KW-0812">Transmembrane</keyword>
<feature type="domain" description="Fibronectin type-III" evidence="11">
    <location>
        <begin position="135"/>
        <end position="231"/>
    </location>
</feature>
<dbReference type="InterPro" id="IPR013783">
    <property type="entry name" value="Ig-like_fold"/>
</dbReference>
<keyword evidence="13" id="KW-1185">Reference proteome</keyword>
<keyword evidence="3 10" id="KW-0732">Signal</keyword>
<keyword evidence="7" id="KW-0325">Glycoprotein</keyword>
<dbReference type="CDD" id="cd00063">
    <property type="entry name" value="FN3"/>
    <property type="match status" value="2"/>
</dbReference>
<evidence type="ECO:0000256" key="8">
    <source>
        <dbReference type="SAM" id="MobiDB-lite"/>
    </source>
</evidence>
<dbReference type="SMART" id="SM00060">
    <property type="entry name" value="FN3"/>
    <property type="match status" value="2"/>
</dbReference>
<gene>
    <name evidence="12" type="primary">csf2rb</name>
</gene>
<feature type="transmembrane region" description="Helical" evidence="9">
    <location>
        <begin position="444"/>
        <end position="464"/>
    </location>
</feature>
<dbReference type="InParanoid" id="A0A671WJ31"/>
<reference evidence="12" key="3">
    <citation type="submission" date="2025-09" db="UniProtKB">
        <authorList>
            <consortium name="Ensembl"/>
        </authorList>
    </citation>
    <scope>IDENTIFICATION</scope>
</reference>
<dbReference type="PANTHER" id="PTHR23037:SF41">
    <property type="entry name" value="COLONY STIMULATING FACTOR 2 RECEPTOR, BETA, LOW-AFFINITY (GRANULOCYTE-MACROPHAGE) PRECURSOR"/>
    <property type="match status" value="1"/>
</dbReference>
<evidence type="ECO:0000313" key="12">
    <source>
        <dbReference type="Ensembl" id="ENSSAUP00010039109.1"/>
    </source>
</evidence>
<dbReference type="GO" id="GO:0004896">
    <property type="term" value="F:cytokine receptor activity"/>
    <property type="evidence" value="ECO:0007669"/>
    <property type="project" value="TreeGrafter"/>
</dbReference>
<evidence type="ECO:0000256" key="7">
    <source>
        <dbReference type="ARBA" id="ARBA00023180"/>
    </source>
</evidence>
<dbReference type="Pfam" id="PF00041">
    <property type="entry name" value="fn3"/>
    <property type="match status" value="2"/>
</dbReference>
<dbReference type="PANTHER" id="PTHR23037">
    <property type="entry name" value="CYTOKINE RECEPTOR"/>
    <property type="match status" value="1"/>
</dbReference>
<reference evidence="12" key="2">
    <citation type="submission" date="2025-08" db="UniProtKB">
        <authorList>
            <consortium name="Ensembl"/>
        </authorList>
    </citation>
    <scope>IDENTIFICATION</scope>
</reference>
<dbReference type="Pfam" id="PF21460">
    <property type="entry name" value="IL3Rb_N"/>
    <property type="match status" value="1"/>
</dbReference>
<evidence type="ECO:0000256" key="4">
    <source>
        <dbReference type="ARBA" id="ARBA00022989"/>
    </source>
</evidence>
<dbReference type="InterPro" id="IPR003961">
    <property type="entry name" value="FN3_dom"/>
</dbReference>
<evidence type="ECO:0000256" key="9">
    <source>
        <dbReference type="SAM" id="Phobius"/>
    </source>
</evidence>
<feature type="region of interest" description="Disordered" evidence="8">
    <location>
        <begin position="620"/>
        <end position="699"/>
    </location>
</feature>
<reference evidence="12" key="1">
    <citation type="submission" date="2021-04" db="EMBL/GenBank/DDBJ databases">
        <authorList>
            <consortium name="Wellcome Sanger Institute Data Sharing"/>
        </authorList>
    </citation>
    <scope>NUCLEOTIDE SEQUENCE [LARGE SCALE GENOMIC DNA]</scope>
</reference>
<keyword evidence="6" id="KW-0675">Receptor</keyword>
<feature type="chain" id="PRO_5025604498" evidence="10">
    <location>
        <begin position="19"/>
        <end position="699"/>
    </location>
</feature>
<accession>A0A671WJ31</accession>
<feature type="domain" description="Fibronectin type-III" evidence="11">
    <location>
        <begin position="328"/>
        <end position="436"/>
    </location>
</feature>
<evidence type="ECO:0000313" key="13">
    <source>
        <dbReference type="Proteomes" id="UP000472265"/>
    </source>
</evidence>
<feature type="region of interest" description="Disordered" evidence="8">
    <location>
        <begin position="136"/>
        <end position="155"/>
    </location>
</feature>
<evidence type="ECO:0000256" key="6">
    <source>
        <dbReference type="ARBA" id="ARBA00023170"/>
    </source>
</evidence>
<organism evidence="12 13">
    <name type="scientific">Sparus aurata</name>
    <name type="common">Gilthead sea bream</name>
    <dbReference type="NCBI Taxonomy" id="8175"/>
    <lineage>
        <taxon>Eukaryota</taxon>
        <taxon>Metazoa</taxon>
        <taxon>Chordata</taxon>
        <taxon>Craniata</taxon>
        <taxon>Vertebrata</taxon>
        <taxon>Euteleostomi</taxon>
        <taxon>Actinopterygii</taxon>
        <taxon>Neopterygii</taxon>
        <taxon>Teleostei</taxon>
        <taxon>Neoteleostei</taxon>
        <taxon>Acanthomorphata</taxon>
        <taxon>Eupercaria</taxon>
        <taxon>Spariformes</taxon>
        <taxon>Sparidae</taxon>
        <taxon>Sparus</taxon>
    </lineage>
</organism>
<dbReference type="SUPFAM" id="SSF49265">
    <property type="entry name" value="Fibronectin type III"/>
    <property type="match status" value="4"/>
</dbReference>
<dbReference type="InterPro" id="IPR048668">
    <property type="entry name" value="IL3RB_N"/>
</dbReference>
<dbReference type="GO" id="GO:0009897">
    <property type="term" value="C:external side of plasma membrane"/>
    <property type="evidence" value="ECO:0007669"/>
    <property type="project" value="TreeGrafter"/>
</dbReference>
<dbReference type="Gene3D" id="2.60.40.10">
    <property type="entry name" value="Immunoglobulins"/>
    <property type="match status" value="4"/>
</dbReference>
<comment type="subcellular location">
    <subcellularLocation>
        <location evidence="1">Membrane</location>
        <topology evidence="1">Single-pass type I membrane protein</topology>
    </subcellularLocation>
</comment>
<evidence type="ECO:0000256" key="3">
    <source>
        <dbReference type="ARBA" id="ARBA00022729"/>
    </source>
</evidence>
<dbReference type="PROSITE" id="PS50853">
    <property type="entry name" value="FN3"/>
    <property type="match status" value="2"/>
</dbReference>
<sequence>MPLFWVLLWSALPPLALFSGPERCSVQESSSLHNELLKSLRCYNDYLSHVECEWREHRDTELQLWFKTDTGRKQCVPRSASVHDEHRTVKCRYETMTFVIALSHTVFFLENKTETLCTSGSDQPLDLSQHLRARPPVDLSTRDAGDGGRRLSWSSPYPTSSSLNKNITYQLSYRTDGEDKWTVENVTNTNMKLEKQLLLPGRRYEARVRARASVAQWSLWSPVVTWQTEEDAGQIPSVHCVLDGEKTVMCSWEVSRELARLITYQLCCRHKQSASSERCCVNPTVTPDLSGTVLKYSCSLNVTDPTHQQLELRPTRNSKIFEAPKHIRPNLPRDVKVRNKGSNWIVDWSNPVNTPKSITLYYQLCYYTTKEQNCSTNDSIRTIPQGSMSLTILQDDLVPSQDYQVRVRSLVAPGHKLSYRGIPSDWTDPVDWTSNEASWSINTLIYFSIGALVVTVFLMLYCTIPACQRRVVLWVDSVPSPGKSKILAEIKSADRRTFMQSESTSVCKVQRFDSVSTCSSDASLWPAEDSGKQSLKQDEGCWRCDNQPSLAVEGNISDGSSFSFSGPYIFCQTNHNPVDVQCEETETLSDGPASPSPVNFTLYGKGYVCLPSRNISRSTQDLVSHSDANADTLKHGSPEEDQQHPDTTLCPPDETDVQPAVDEPSISPRPPDYTSGPFTAWPQGGNTQASGYCFLPQPT</sequence>
<evidence type="ECO:0000259" key="11">
    <source>
        <dbReference type="PROSITE" id="PS50853"/>
    </source>
</evidence>
<dbReference type="OrthoDB" id="8906725at2759"/>
<feature type="compositionally biased region" description="Basic and acidic residues" evidence="8">
    <location>
        <begin position="140"/>
        <end position="149"/>
    </location>
</feature>
<proteinExistence type="predicted"/>
<feature type="signal peptide" evidence="10">
    <location>
        <begin position="1"/>
        <end position="18"/>
    </location>
</feature>
<protein>
    <submittedName>
        <fullName evidence="12">Interleukin-3 receptor class 2 subunit beta-like</fullName>
    </submittedName>
</protein>
<evidence type="ECO:0000256" key="1">
    <source>
        <dbReference type="ARBA" id="ARBA00004479"/>
    </source>
</evidence>
<name>A0A671WJ31_SPAAU</name>
<evidence type="ECO:0000256" key="5">
    <source>
        <dbReference type="ARBA" id="ARBA00023136"/>
    </source>
</evidence>
<evidence type="ECO:0000256" key="2">
    <source>
        <dbReference type="ARBA" id="ARBA00022692"/>
    </source>
</evidence>